<comment type="subcellular location">
    <subcellularLocation>
        <location evidence="1">Membrane</location>
        <topology evidence="1">Multi-pass membrane protein</topology>
    </subcellularLocation>
</comment>
<dbReference type="GO" id="GO:0010073">
    <property type="term" value="P:meristem maintenance"/>
    <property type="evidence" value="ECO:0007669"/>
    <property type="project" value="InterPro"/>
</dbReference>
<gene>
    <name evidence="11" type="ORF">CXB51_002905</name>
</gene>
<comment type="caution">
    <text evidence="11">The sequence shown here is derived from an EMBL/GenBank/DDBJ whole genome shotgun (WGS) entry which is preliminary data.</text>
</comment>
<dbReference type="PANTHER" id="PTHR46033:SF8">
    <property type="entry name" value="PROTEIN MAINTENANCE OF MERISTEMS-LIKE"/>
    <property type="match status" value="1"/>
</dbReference>
<dbReference type="OrthoDB" id="1726002at2759"/>
<evidence type="ECO:0000313" key="12">
    <source>
        <dbReference type="Proteomes" id="UP000701853"/>
    </source>
</evidence>
<evidence type="ECO:0000256" key="5">
    <source>
        <dbReference type="ARBA" id="ARBA00022692"/>
    </source>
</evidence>
<evidence type="ECO:0000256" key="2">
    <source>
        <dbReference type="ARBA" id="ARBA00022494"/>
    </source>
</evidence>
<dbReference type="SUPFAM" id="SSF161077">
    <property type="entry name" value="Photosystem II antenna protein-like"/>
    <property type="match status" value="1"/>
</dbReference>
<sequence length="243" mass="27718">MPDESYNIVHLRWLLLVDLKELGRLSWGLTVLMTLYQEMCRATIPDKAKISGCMLLLQAWTWYRLPFLCPRVELPYKFPFDLDDLHKIDLQGETRGRLANIPQKGYQDVGVSGDGDAAGLKFVISTSEDPIVVQPPDRDEIVTADVPFRRAESKYSVEQVGVTVEFYGGELTRVSYSDPCYSIRGIGLLLGMLHLFCFSSSDTFGMVLEPCSEMFLSVLIQIWMVKWNLEHSKNLEIQLQEDK</sequence>
<keyword evidence="9" id="KW-0604">Photosystem II</keyword>
<dbReference type="Pfam" id="PF10536">
    <property type="entry name" value="PMD"/>
    <property type="match status" value="1"/>
</dbReference>
<reference evidence="11 12" key="1">
    <citation type="journal article" date="2021" name="bioRxiv">
        <title>The Gossypium anomalum genome as a resource for cotton improvement and evolutionary analysis of hybrid incompatibility.</title>
        <authorList>
            <person name="Grover C.E."/>
            <person name="Yuan D."/>
            <person name="Arick M.A."/>
            <person name="Miller E.R."/>
            <person name="Hu G."/>
            <person name="Peterson D.G."/>
            <person name="Wendel J.F."/>
            <person name="Udall J.A."/>
        </authorList>
    </citation>
    <scope>NUCLEOTIDE SEQUENCE [LARGE SCALE GENOMIC DNA]</scope>
    <source>
        <strain evidence="11">JFW-Udall</strain>
        <tissue evidence="11">Leaf</tissue>
    </source>
</reference>
<dbReference type="Proteomes" id="UP000701853">
    <property type="component" value="Chromosome 2"/>
</dbReference>
<evidence type="ECO:0000256" key="6">
    <source>
        <dbReference type="ARBA" id="ARBA00022989"/>
    </source>
</evidence>
<dbReference type="GO" id="GO:0009523">
    <property type="term" value="C:photosystem II"/>
    <property type="evidence" value="ECO:0007669"/>
    <property type="project" value="UniProtKB-KW"/>
</dbReference>
<dbReference type="InterPro" id="IPR019557">
    <property type="entry name" value="AminoTfrase-like_pln_mobile"/>
</dbReference>
<dbReference type="GO" id="GO:0016168">
    <property type="term" value="F:chlorophyll binding"/>
    <property type="evidence" value="ECO:0007669"/>
    <property type="project" value="UniProtKB-KW"/>
</dbReference>
<keyword evidence="8" id="KW-0472">Membrane</keyword>
<dbReference type="InterPro" id="IPR036001">
    <property type="entry name" value="PS_II_antenna-like_sf"/>
</dbReference>
<keyword evidence="7" id="KW-0157">Chromophore</keyword>
<organism evidence="11 12">
    <name type="scientific">Gossypium anomalum</name>
    <dbReference type="NCBI Taxonomy" id="47600"/>
    <lineage>
        <taxon>Eukaryota</taxon>
        <taxon>Viridiplantae</taxon>
        <taxon>Streptophyta</taxon>
        <taxon>Embryophyta</taxon>
        <taxon>Tracheophyta</taxon>
        <taxon>Spermatophyta</taxon>
        <taxon>Magnoliopsida</taxon>
        <taxon>eudicotyledons</taxon>
        <taxon>Gunneridae</taxon>
        <taxon>Pentapetalae</taxon>
        <taxon>rosids</taxon>
        <taxon>malvids</taxon>
        <taxon>Malvales</taxon>
        <taxon>Malvaceae</taxon>
        <taxon>Malvoideae</taxon>
        <taxon>Gossypium</taxon>
    </lineage>
</organism>
<dbReference type="InterPro" id="IPR000932">
    <property type="entry name" value="PS_antenna-like"/>
</dbReference>
<keyword evidence="3" id="KW-0602">Photosynthesis</keyword>
<keyword evidence="6" id="KW-1133">Transmembrane helix</keyword>
<dbReference type="AlphaFoldDB" id="A0A8J6D9S7"/>
<proteinExistence type="predicted"/>
<keyword evidence="2" id="KW-0148">Chlorophyll</keyword>
<dbReference type="Pfam" id="PF00421">
    <property type="entry name" value="PSII"/>
    <property type="match status" value="1"/>
</dbReference>
<protein>
    <recommendedName>
        <fullName evidence="10">Aminotransferase-like plant mobile domain-containing protein</fullName>
    </recommendedName>
</protein>
<keyword evidence="4" id="KW-0934">Plastid</keyword>
<evidence type="ECO:0000256" key="7">
    <source>
        <dbReference type="ARBA" id="ARBA00022991"/>
    </source>
</evidence>
<feature type="domain" description="Aminotransferase-like plant mobile" evidence="10">
    <location>
        <begin position="1"/>
        <end position="72"/>
    </location>
</feature>
<accession>A0A8J6D9S7</accession>
<keyword evidence="12" id="KW-1185">Reference proteome</keyword>
<name>A0A8J6D9S7_9ROSI</name>
<evidence type="ECO:0000256" key="3">
    <source>
        <dbReference type="ARBA" id="ARBA00022531"/>
    </source>
</evidence>
<evidence type="ECO:0000256" key="4">
    <source>
        <dbReference type="ARBA" id="ARBA00022640"/>
    </source>
</evidence>
<evidence type="ECO:0000256" key="8">
    <source>
        <dbReference type="ARBA" id="ARBA00023136"/>
    </source>
</evidence>
<evidence type="ECO:0000256" key="1">
    <source>
        <dbReference type="ARBA" id="ARBA00004141"/>
    </source>
</evidence>
<evidence type="ECO:0000259" key="10">
    <source>
        <dbReference type="Pfam" id="PF10536"/>
    </source>
</evidence>
<dbReference type="PANTHER" id="PTHR46033">
    <property type="entry name" value="PROTEIN MAIN-LIKE 2"/>
    <property type="match status" value="1"/>
</dbReference>
<keyword evidence="5" id="KW-0812">Transmembrane</keyword>
<dbReference type="Gene3D" id="3.10.680.10">
    <property type="entry name" value="Photosystem II CP47 reaction center protein"/>
    <property type="match status" value="1"/>
</dbReference>
<evidence type="ECO:0000256" key="9">
    <source>
        <dbReference type="ARBA" id="ARBA00023276"/>
    </source>
</evidence>
<dbReference type="EMBL" id="JAHUZN010000002">
    <property type="protein sequence ID" value="KAG8500889.1"/>
    <property type="molecule type" value="Genomic_DNA"/>
</dbReference>
<evidence type="ECO:0000313" key="11">
    <source>
        <dbReference type="EMBL" id="KAG8500889.1"/>
    </source>
</evidence>
<dbReference type="InterPro" id="IPR044824">
    <property type="entry name" value="MAIN-like"/>
</dbReference>
<dbReference type="GO" id="GO:0009767">
    <property type="term" value="P:photosynthetic electron transport chain"/>
    <property type="evidence" value="ECO:0007669"/>
    <property type="project" value="InterPro"/>
</dbReference>